<keyword evidence="1" id="KW-0472">Membrane</keyword>
<name>A0A0E9WZR0_ANGAN</name>
<keyword evidence="1" id="KW-0812">Transmembrane</keyword>
<protein>
    <submittedName>
        <fullName evidence="2">Uncharacterized protein</fullName>
    </submittedName>
</protein>
<evidence type="ECO:0000256" key="1">
    <source>
        <dbReference type="SAM" id="Phobius"/>
    </source>
</evidence>
<dbReference type="AlphaFoldDB" id="A0A0E9WZR0"/>
<sequence>MEGRCVFRLFTTSDSREVSGVAARFVISSCRRRRSDLQSIRSIFMYVKCLYFLLPIFSFFLLFGTYRRWGYLYSHLHSFAVCWYLKAICIFLG</sequence>
<reference evidence="2" key="2">
    <citation type="journal article" date="2015" name="Fish Shellfish Immunol.">
        <title>Early steps in the European eel (Anguilla anguilla)-Vibrio vulnificus interaction in the gills: Role of the RtxA13 toxin.</title>
        <authorList>
            <person name="Callol A."/>
            <person name="Pajuelo D."/>
            <person name="Ebbesson L."/>
            <person name="Teles M."/>
            <person name="MacKenzie S."/>
            <person name="Amaro C."/>
        </authorList>
    </citation>
    <scope>NUCLEOTIDE SEQUENCE</scope>
</reference>
<dbReference type="EMBL" id="GBXM01013659">
    <property type="protein sequence ID" value="JAH94918.1"/>
    <property type="molecule type" value="Transcribed_RNA"/>
</dbReference>
<organism evidence="2">
    <name type="scientific">Anguilla anguilla</name>
    <name type="common">European freshwater eel</name>
    <name type="synonym">Muraena anguilla</name>
    <dbReference type="NCBI Taxonomy" id="7936"/>
    <lineage>
        <taxon>Eukaryota</taxon>
        <taxon>Metazoa</taxon>
        <taxon>Chordata</taxon>
        <taxon>Craniata</taxon>
        <taxon>Vertebrata</taxon>
        <taxon>Euteleostomi</taxon>
        <taxon>Actinopterygii</taxon>
        <taxon>Neopterygii</taxon>
        <taxon>Teleostei</taxon>
        <taxon>Anguilliformes</taxon>
        <taxon>Anguillidae</taxon>
        <taxon>Anguilla</taxon>
    </lineage>
</organism>
<keyword evidence="1" id="KW-1133">Transmembrane helix</keyword>
<evidence type="ECO:0000313" key="2">
    <source>
        <dbReference type="EMBL" id="JAH94918.1"/>
    </source>
</evidence>
<reference evidence="2" key="1">
    <citation type="submission" date="2014-11" db="EMBL/GenBank/DDBJ databases">
        <authorList>
            <person name="Amaro Gonzalez C."/>
        </authorList>
    </citation>
    <scope>NUCLEOTIDE SEQUENCE</scope>
</reference>
<feature type="transmembrane region" description="Helical" evidence="1">
    <location>
        <begin position="43"/>
        <end position="66"/>
    </location>
</feature>
<accession>A0A0E9WZR0</accession>
<proteinExistence type="predicted"/>